<evidence type="ECO:0000256" key="4">
    <source>
        <dbReference type="ARBA" id="ARBA00022729"/>
    </source>
</evidence>
<dbReference type="Proteomes" id="UP000053429">
    <property type="component" value="Unassembled WGS sequence"/>
</dbReference>
<feature type="chain" id="PRO_5038719176" evidence="5">
    <location>
        <begin position="23"/>
        <end position="317"/>
    </location>
</feature>
<proteinExistence type="predicted"/>
<comment type="subcellular location">
    <subcellularLocation>
        <location evidence="1">Cell envelope</location>
    </subcellularLocation>
</comment>
<reference evidence="6 7" key="1">
    <citation type="submission" date="2015-10" db="EMBL/GenBank/DDBJ databases">
        <title>Draft genome sequence of Streptomyces caeruleatus NRRL B-24802, type strain for the species Streptomyces caeruleatus.</title>
        <authorList>
            <person name="Ruckert C."/>
            <person name="Winkler A."/>
            <person name="Kalinowski J."/>
            <person name="Kampfer P."/>
            <person name="Glaeser S."/>
        </authorList>
    </citation>
    <scope>NUCLEOTIDE SEQUENCE [LARGE SCALE GENOMIC DNA]</scope>
    <source>
        <strain evidence="6 7">NRRL B-24802</strain>
    </source>
</reference>
<dbReference type="RefSeq" id="WP_062715890.1">
    <property type="nucleotide sequence ID" value="NZ_KQ948924.1"/>
</dbReference>
<keyword evidence="7" id="KW-1185">Reference proteome</keyword>
<evidence type="ECO:0000313" key="7">
    <source>
        <dbReference type="Proteomes" id="UP000053429"/>
    </source>
</evidence>
<sequence length="317" mass="32693">MPAPAPRLLTPLIAGACLALLAGCGGSSGSGGGSGSHDNDASQSPASASVIPVVASTNVYGDIAERIGGGKVQVTSIISDPDQDPHSYEANTQNQLALSKAKVVIENGGGYDDFIDRMLKSGDSSAAVINAVKVSGKTAPAGGELNEHVWYDFPTVAGLADRIATALAKADPADAATFTRNAKGFADKLKPLEQKEARIKADHGGEQVAITEPVPLYMLQAAGLKNATPEEFSEAIEEGDDVSARTLQETLALFSGKKVKALVYNEQTSGPQTEKAEQAAKAAKIPVVPVTETLPHGKDYLGWMTANVDALASALAK</sequence>
<gene>
    <name evidence="6" type="ORF">AQJ67_00520</name>
</gene>
<dbReference type="GO" id="GO:0046872">
    <property type="term" value="F:metal ion binding"/>
    <property type="evidence" value="ECO:0007669"/>
    <property type="project" value="UniProtKB-KW"/>
</dbReference>
<evidence type="ECO:0000313" key="6">
    <source>
        <dbReference type="EMBL" id="KUO06482.1"/>
    </source>
</evidence>
<accession>A0A124IAR1</accession>
<protein>
    <submittedName>
        <fullName evidence="6">ABC transporter substrate-binding protein</fullName>
    </submittedName>
</protein>
<dbReference type="SUPFAM" id="SSF53807">
    <property type="entry name" value="Helical backbone' metal receptor"/>
    <property type="match status" value="1"/>
</dbReference>
<evidence type="ECO:0000256" key="2">
    <source>
        <dbReference type="ARBA" id="ARBA00022448"/>
    </source>
</evidence>
<dbReference type="InterPro" id="IPR006127">
    <property type="entry name" value="ZnuA-like"/>
</dbReference>
<evidence type="ECO:0000256" key="1">
    <source>
        <dbReference type="ARBA" id="ARBA00004196"/>
    </source>
</evidence>
<dbReference type="PANTHER" id="PTHR42953">
    <property type="entry name" value="HIGH-AFFINITY ZINC UPTAKE SYSTEM PROTEIN ZNUA-RELATED"/>
    <property type="match status" value="1"/>
</dbReference>
<organism evidence="6 7">
    <name type="scientific">Streptomyces caeruleatus</name>
    <dbReference type="NCBI Taxonomy" id="661399"/>
    <lineage>
        <taxon>Bacteria</taxon>
        <taxon>Bacillati</taxon>
        <taxon>Actinomycetota</taxon>
        <taxon>Actinomycetes</taxon>
        <taxon>Kitasatosporales</taxon>
        <taxon>Streptomycetaceae</taxon>
        <taxon>Streptomyces</taxon>
    </lineage>
</organism>
<evidence type="ECO:0000256" key="3">
    <source>
        <dbReference type="ARBA" id="ARBA00022723"/>
    </source>
</evidence>
<dbReference type="Gene3D" id="3.40.50.1980">
    <property type="entry name" value="Nitrogenase molybdenum iron protein domain"/>
    <property type="match status" value="2"/>
</dbReference>
<feature type="signal peptide" evidence="5">
    <location>
        <begin position="1"/>
        <end position="22"/>
    </location>
</feature>
<comment type="caution">
    <text evidence="6">The sequence shown here is derived from an EMBL/GenBank/DDBJ whole genome shotgun (WGS) entry which is preliminary data.</text>
</comment>
<dbReference type="STRING" id="661399.AQJ67_00520"/>
<dbReference type="InterPro" id="IPR050492">
    <property type="entry name" value="Bact_metal-bind_prot9"/>
</dbReference>
<keyword evidence="3" id="KW-0479">Metal-binding</keyword>
<evidence type="ECO:0000256" key="5">
    <source>
        <dbReference type="SAM" id="SignalP"/>
    </source>
</evidence>
<name>A0A124IAR1_9ACTN</name>
<keyword evidence="4 5" id="KW-0732">Signal</keyword>
<dbReference type="OrthoDB" id="9810636at2"/>
<keyword evidence="2" id="KW-0813">Transport</keyword>
<dbReference type="PANTHER" id="PTHR42953:SF1">
    <property type="entry name" value="METAL-BINDING PROTEIN HI_0362-RELATED"/>
    <property type="match status" value="1"/>
</dbReference>
<dbReference type="PROSITE" id="PS51257">
    <property type="entry name" value="PROKAR_LIPOPROTEIN"/>
    <property type="match status" value="1"/>
</dbReference>
<dbReference type="Pfam" id="PF01297">
    <property type="entry name" value="ZnuA"/>
    <property type="match status" value="1"/>
</dbReference>
<dbReference type="GO" id="GO:0030313">
    <property type="term" value="C:cell envelope"/>
    <property type="evidence" value="ECO:0007669"/>
    <property type="project" value="UniProtKB-SubCell"/>
</dbReference>
<dbReference type="EMBL" id="LMWY01000001">
    <property type="protein sequence ID" value="KUO06482.1"/>
    <property type="molecule type" value="Genomic_DNA"/>
</dbReference>
<dbReference type="GO" id="GO:0030001">
    <property type="term" value="P:metal ion transport"/>
    <property type="evidence" value="ECO:0007669"/>
    <property type="project" value="InterPro"/>
</dbReference>
<dbReference type="AlphaFoldDB" id="A0A124IAR1"/>